<dbReference type="InterPro" id="IPR015911">
    <property type="entry name" value="Phosphoglycerate_kinase_CS"/>
</dbReference>
<comment type="catalytic activity">
    <reaction evidence="1 12 15">
        <text>(2R)-3-phosphoglycerate + ATP = (2R)-3-phospho-glyceroyl phosphate + ADP</text>
        <dbReference type="Rhea" id="RHEA:14801"/>
        <dbReference type="ChEBI" id="CHEBI:30616"/>
        <dbReference type="ChEBI" id="CHEBI:57604"/>
        <dbReference type="ChEBI" id="CHEBI:58272"/>
        <dbReference type="ChEBI" id="CHEBI:456216"/>
        <dbReference type="EC" id="2.7.2.3"/>
    </reaction>
</comment>
<comment type="similarity">
    <text evidence="12 15">Belongs to the phosphoglycerate kinase family.</text>
</comment>
<dbReference type="AlphaFoldDB" id="A0A809RTG7"/>
<evidence type="ECO:0000256" key="2">
    <source>
        <dbReference type="ARBA" id="ARBA00004496"/>
    </source>
</evidence>
<dbReference type="Gene3D" id="3.40.50.1260">
    <property type="entry name" value="Phosphoglycerate kinase, N-terminal domain"/>
    <property type="match status" value="2"/>
</dbReference>
<comment type="subcellular location">
    <subcellularLocation>
        <location evidence="2 12">Cytoplasm</location>
    </subcellularLocation>
</comment>
<protein>
    <recommendedName>
        <fullName evidence="5 12">Phosphoglycerate kinase</fullName>
        <ecNumber evidence="4 12">2.7.2.3</ecNumber>
    </recommendedName>
</protein>
<feature type="binding site" evidence="12">
    <location>
        <position position="118"/>
    </location>
    <ligand>
        <name>substrate</name>
    </ligand>
</feature>
<dbReference type="InterPro" id="IPR015824">
    <property type="entry name" value="Phosphoglycerate_kinase_N"/>
</dbReference>
<accession>A0A809RTG7</accession>
<dbReference type="Pfam" id="PF00162">
    <property type="entry name" value="PGK"/>
    <property type="match status" value="1"/>
</dbReference>
<feature type="binding site" evidence="13">
    <location>
        <position position="118"/>
    </location>
    <ligand>
        <name>(2R)-3-phosphoglycerate</name>
        <dbReference type="ChEBI" id="CHEBI:58272"/>
    </ligand>
</feature>
<dbReference type="EMBL" id="AP022325">
    <property type="protein sequence ID" value="BBU47351.1"/>
    <property type="molecule type" value="Genomic_DNA"/>
</dbReference>
<evidence type="ECO:0000256" key="15">
    <source>
        <dbReference type="RuleBase" id="RU000532"/>
    </source>
</evidence>
<feature type="binding site" evidence="13">
    <location>
        <position position="155"/>
    </location>
    <ligand>
        <name>(2R)-3-phosphoglycerate</name>
        <dbReference type="ChEBI" id="CHEBI:58272"/>
    </ligand>
</feature>
<evidence type="ECO:0000256" key="1">
    <source>
        <dbReference type="ARBA" id="ARBA00000642"/>
    </source>
</evidence>
<dbReference type="GO" id="GO:0043531">
    <property type="term" value="F:ADP binding"/>
    <property type="evidence" value="ECO:0007669"/>
    <property type="project" value="TreeGrafter"/>
</dbReference>
<sequence>MKKTINDLNLKGKKVLVRVDFNVPLKNGVITSTKRITAALPTIKKISDEGGKVILLSHLGRVKTQEDLVSKSLKPVAVELSRQLNKPVIFVPETRGIVLEKAIKDMEFGDVLLVQNTRYEDLNEKAESKNSEELGKYWASLGDVFINDAFGTAHRAHASNVGISKNIKDSALGYLMEKEVLSLEKAIKNPAHPYVAIIGGAKVSDKIQVLENLAKIADKMIIGGAMAYTFLKAQGKKVGTSLVEDEFLDLAKEFLAKYSQKVVLPIDHATATEFKDVTPLIQENEIKDGYMGLDLGPKSIELVKQTLKNAKCVVWNGPMGVAEFENYKEGTLAVCKSISQLKDCYTVVGGGDSVAAVEKLGMEDKFSHVSTGGGASLELLQGLELPAVLAIKDK</sequence>
<evidence type="ECO:0000256" key="4">
    <source>
        <dbReference type="ARBA" id="ARBA00013061"/>
    </source>
</evidence>
<evidence type="ECO:0000256" key="14">
    <source>
        <dbReference type="PIRSR" id="PIRSR000724-2"/>
    </source>
</evidence>
<feature type="binding site" evidence="12 13">
    <location>
        <begin position="20"/>
        <end position="22"/>
    </location>
    <ligand>
        <name>substrate</name>
    </ligand>
</feature>
<dbReference type="GO" id="GO:0006094">
    <property type="term" value="P:gluconeogenesis"/>
    <property type="evidence" value="ECO:0007669"/>
    <property type="project" value="TreeGrafter"/>
</dbReference>
<keyword evidence="17" id="KW-1185">Reference proteome</keyword>
<dbReference type="PROSITE" id="PS00111">
    <property type="entry name" value="PGLYCERATE_KINASE"/>
    <property type="match status" value="1"/>
</dbReference>
<evidence type="ECO:0000256" key="6">
    <source>
        <dbReference type="ARBA" id="ARBA00022490"/>
    </source>
</evidence>
<keyword evidence="7 12" id="KW-0808">Transferase</keyword>
<dbReference type="Proteomes" id="UP000464317">
    <property type="component" value="Chromosome"/>
</dbReference>
<feature type="binding site" evidence="12 13">
    <location>
        <begin position="58"/>
        <end position="61"/>
    </location>
    <ligand>
        <name>substrate</name>
    </ligand>
</feature>
<dbReference type="EC" id="2.7.2.3" evidence="4 12"/>
<evidence type="ECO:0000313" key="17">
    <source>
        <dbReference type="Proteomes" id="UP000464317"/>
    </source>
</evidence>
<reference evidence="16 17" key="1">
    <citation type="submission" date="2020-01" db="EMBL/GenBank/DDBJ databases">
        <title>Complete genome sequence of Mycoplasma felis strain Myco-2.</title>
        <authorList>
            <person name="Kinoshita Y."/>
            <person name="Niwa H."/>
            <person name="Uchida-Fujii E."/>
            <person name="Nukada T."/>
        </authorList>
    </citation>
    <scope>NUCLEOTIDE SEQUENCE [LARGE SCALE GENOMIC DNA]</scope>
    <source>
        <strain evidence="16 17">Myco-2</strain>
    </source>
</reference>
<dbReference type="FunFam" id="3.40.50.1260:FF:000001">
    <property type="entry name" value="Phosphoglycerate kinase"/>
    <property type="match status" value="1"/>
</dbReference>
<dbReference type="GO" id="GO:0004618">
    <property type="term" value="F:phosphoglycerate kinase activity"/>
    <property type="evidence" value="ECO:0007669"/>
    <property type="project" value="UniProtKB-UniRule"/>
</dbReference>
<organism evidence="16 17">
    <name type="scientific">Mycoplasmopsis felis</name>
    <dbReference type="NCBI Taxonomy" id="33923"/>
    <lineage>
        <taxon>Bacteria</taxon>
        <taxon>Bacillati</taxon>
        <taxon>Mycoplasmatota</taxon>
        <taxon>Mycoplasmoidales</taxon>
        <taxon>Metamycoplasmataceae</taxon>
        <taxon>Mycoplasmopsis</taxon>
    </lineage>
</organism>
<evidence type="ECO:0000256" key="7">
    <source>
        <dbReference type="ARBA" id="ARBA00022679"/>
    </source>
</evidence>
<keyword evidence="9 12" id="KW-0418">Kinase</keyword>
<dbReference type="HAMAP" id="MF_00145">
    <property type="entry name" value="Phosphoglyc_kinase"/>
    <property type="match status" value="1"/>
</dbReference>
<keyword evidence="11 12" id="KW-0324">Glycolysis</keyword>
<evidence type="ECO:0000256" key="5">
    <source>
        <dbReference type="ARBA" id="ARBA00016471"/>
    </source>
</evidence>
<evidence type="ECO:0000256" key="13">
    <source>
        <dbReference type="PIRSR" id="PIRSR000724-1"/>
    </source>
</evidence>
<keyword evidence="6 12" id="KW-0963">Cytoplasm</keyword>
<dbReference type="FunFam" id="3.40.50.1260:FF:000008">
    <property type="entry name" value="Phosphoglycerate kinase"/>
    <property type="match status" value="1"/>
</dbReference>
<feature type="binding site" evidence="12 14">
    <location>
        <begin position="350"/>
        <end position="353"/>
    </location>
    <ligand>
        <name>ATP</name>
        <dbReference type="ChEBI" id="CHEBI:30616"/>
    </ligand>
</feature>
<evidence type="ECO:0000256" key="9">
    <source>
        <dbReference type="ARBA" id="ARBA00022777"/>
    </source>
</evidence>
<evidence type="ECO:0000256" key="11">
    <source>
        <dbReference type="ARBA" id="ARBA00023152"/>
    </source>
</evidence>
<feature type="binding site" evidence="12">
    <location>
        <position position="35"/>
    </location>
    <ligand>
        <name>substrate</name>
    </ligand>
</feature>
<dbReference type="PANTHER" id="PTHR11406:SF23">
    <property type="entry name" value="PHOSPHOGLYCERATE KINASE 1, CHLOROPLASTIC-RELATED"/>
    <property type="match status" value="1"/>
</dbReference>
<evidence type="ECO:0000313" key="16">
    <source>
        <dbReference type="EMBL" id="BBU47351.1"/>
    </source>
</evidence>
<dbReference type="GO" id="GO:0005829">
    <property type="term" value="C:cytosol"/>
    <property type="evidence" value="ECO:0007669"/>
    <property type="project" value="TreeGrafter"/>
</dbReference>
<feature type="binding site" evidence="13">
    <location>
        <position position="35"/>
    </location>
    <ligand>
        <name>(2R)-3-phosphoglycerate</name>
        <dbReference type="ChEBI" id="CHEBI:58272"/>
    </ligand>
</feature>
<evidence type="ECO:0000256" key="12">
    <source>
        <dbReference type="HAMAP-Rule" id="MF_00145"/>
    </source>
</evidence>
<dbReference type="PRINTS" id="PR00477">
    <property type="entry name" value="PHGLYCKINASE"/>
</dbReference>
<feature type="binding site" evidence="12">
    <location>
        <position position="155"/>
    </location>
    <ligand>
        <name>substrate</name>
    </ligand>
</feature>
<dbReference type="GO" id="GO:0006096">
    <property type="term" value="P:glycolytic process"/>
    <property type="evidence" value="ECO:0007669"/>
    <property type="project" value="UniProtKB-UniRule"/>
</dbReference>
<dbReference type="GO" id="GO:0005524">
    <property type="term" value="F:ATP binding"/>
    <property type="evidence" value="ECO:0007669"/>
    <property type="project" value="UniProtKB-KW"/>
</dbReference>
<comment type="subunit">
    <text evidence="12">Monomer.</text>
</comment>
<feature type="binding site" evidence="12 14">
    <location>
        <position position="206"/>
    </location>
    <ligand>
        <name>ATP</name>
        <dbReference type="ChEBI" id="CHEBI:30616"/>
    </ligand>
</feature>
<keyword evidence="10 12" id="KW-0067">ATP-binding</keyword>
<evidence type="ECO:0000256" key="10">
    <source>
        <dbReference type="ARBA" id="ARBA00022840"/>
    </source>
</evidence>
<comment type="pathway">
    <text evidence="3 12">Carbohydrate degradation; glycolysis; pyruvate from D-glyceraldehyde 3-phosphate: step 2/5.</text>
</comment>
<evidence type="ECO:0000256" key="3">
    <source>
        <dbReference type="ARBA" id="ARBA00004838"/>
    </source>
</evidence>
<dbReference type="InterPro" id="IPR001576">
    <property type="entry name" value="Phosphoglycerate_kinase"/>
</dbReference>
<feature type="binding site" evidence="12 14">
    <location>
        <position position="323"/>
    </location>
    <ligand>
        <name>ATP</name>
        <dbReference type="ChEBI" id="CHEBI:30616"/>
    </ligand>
</feature>
<proteinExistence type="inferred from homology"/>
<feature type="binding site" evidence="12 14">
    <location>
        <position position="292"/>
    </location>
    <ligand>
        <name>ATP</name>
        <dbReference type="ChEBI" id="CHEBI:30616"/>
    </ligand>
</feature>
<dbReference type="SUPFAM" id="SSF53748">
    <property type="entry name" value="Phosphoglycerate kinase"/>
    <property type="match status" value="1"/>
</dbReference>
<gene>
    <name evidence="12 16" type="primary">pgk</name>
    <name evidence="16" type="ORF">JPM2_0440</name>
</gene>
<keyword evidence="8 12" id="KW-0547">Nucleotide-binding</keyword>
<dbReference type="UniPathway" id="UPA00109">
    <property type="reaction ID" value="UER00185"/>
</dbReference>
<dbReference type="RefSeq" id="WP_161552891.1">
    <property type="nucleotide sequence ID" value="NZ_AP022325.1"/>
</dbReference>
<evidence type="ECO:0000256" key="8">
    <source>
        <dbReference type="ARBA" id="ARBA00022741"/>
    </source>
</evidence>
<dbReference type="PIRSF" id="PIRSF000724">
    <property type="entry name" value="Pgk"/>
    <property type="match status" value="1"/>
</dbReference>
<name>A0A809RTG7_9BACT</name>
<dbReference type="InterPro" id="IPR036043">
    <property type="entry name" value="Phosphoglycerate_kinase_sf"/>
</dbReference>
<dbReference type="KEGG" id="mfel:JPM2_0440"/>
<dbReference type="PANTHER" id="PTHR11406">
    <property type="entry name" value="PHOSPHOGLYCERATE KINASE"/>
    <property type="match status" value="1"/>
</dbReference>